<dbReference type="Pfam" id="PF00005">
    <property type="entry name" value="ABC_tran"/>
    <property type="match status" value="1"/>
</dbReference>
<reference evidence="9" key="2">
    <citation type="submission" date="2013-10" db="EMBL/GenBank/DDBJ databases">
        <authorList>
            <person name="Aslett M."/>
        </authorList>
    </citation>
    <scope>NUCLEOTIDE SEQUENCE [LARGE SCALE GENOMIC DNA]</scope>
    <source>
        <strain evidence="9">Houghton</strain>
    </source>
</reference>
<dbReference type="InterPro" id="IPR003439">
    <property type="entry name" value="ABC_transporter-like_ATP-bd"/>
</dbReference>
<sequence length="626" mass="68269">MFMFTVIIAHVFLLGLRAECRYFSRCLSALLLYGNTSYLNTCLQAWLALRLQLIGATLQALLLASVTLPLYFWPSRLEQVRGDMAGLLALSLYAVAPLVRLLTQSITTFVRLEVQMVSVERVRDYLLVPAEDPNYDVITGRPWQHPVSAESSVCLSWWRWLRWTRLSNKSLLPMHSKDEEQQPLLTRPSAEDCLACADIRGPAHSATMAVHRAPVSSRQTAAAAAAKLAVYETLLSFGSQSRQLNDSMRPWAAAQKQQTGAVAALSFPVAVPLGFRTRGRVDFENVTVAYSAGSQPAVRGVSLTIHPGEAVGIVGRTGAGKSTLLLALSRMVPYTGCIKVDGVDIQRLPVHVLRSLLAFVPQVPTLFSGTIRSNLDPATTRTDAELYDALRLCRLDHVVKALPQGLDTPIATVDEASSVEFRIRRSRRMQGSTRMRLSSPSSVGLRHSESDAQSKRLGAPSVPSARDNQQLSHPSPSSPLQVDGSPAAPRNAAKQAGGGGSQSIRLSIGQKQLLCFCRALLRDAPILCLDEANSAMDSSVEEEVLVPVIRWCLRRGSVLIVSHRLQHLPSLCHRVGVVGEGQLLEFAPPRSLLRDKHSRFHALYAAARGAANPESSSNPGTPEQQQ</sequence>
<evidence type="ECO:0000256" key="2">
    <source>
        <dbReference type="ARBA" id="ARBA00022741"/>
    </source>
</evidence>
<keyword evidence="10" id="KW-1185">Reference proteome</keyword>
<dbReference type="GeneID" id="25255626"/>
<organism evidence="9 10">
    <name type="scientific">Eimeria tenella</name>
    <name type="common">Coccidian parasite</name>
    <dbReference type="NCBI Taxonomy" id="5802"/>
    <lineage>
        <taxon>Eukaryota</taxon>
        <taxon>Sar</taxon>
        <taxon>Alveolata</taxon>
        <taxon>Apicomplexa</taxon>
        <taxon>Conoidasida</taxon>
        <taxon>Coccidia</taxon>
        <taxon>Eucoccidiorida</taxon>
        <taxon>Eimeriorina</taxon>
        <taxon>Eimeriidae</taxon>
        <taxon>Eimeria</taxon>
    </lineage>
</organism>
<dbReference type="SMART" id="SM00382">
    <property type="entry name" value="AAA"/>
    <property type="match status" value="1"/>
</dbReference>
<evidence type="ECO:0000259" key="8">
    <source>
        <dbReference type="PROSITE" id="PS50893"/>
    </source>
</evidence>
<keyword evidence="2" id="KW-0547">Nucleotide-binding</keyword>
<dbReference type="VEuPathDB" id="ToxoDB:ETH2_1550500"/>
<evidence type="ECO:0000256" key="6">
    <source>
        <dbReference type="SAM" id="MobiDB-lite"/>
    </source>
</evidence>
<dbReference type="InterPro" id="IPR036640">
    <property type="entry name" value="ABC1_TM_sf"/>
</dbReference>
<dbReference type="Gene3D" id="3.40.50.300">
    <property type="entry name" value="P-loop containing nucleotide triphosphate hydrolases"/>
    <property type="match status" value="2"/>
</dbReference>
<keyword evidence="1" id="KW-0812">Transmembrane</keyword>
<feature type="domain" description="ABC transporter" evidence="8">
    <location>
        <begin position="281"/>
        <end position="605"/>
    </location>
</feature>
<dbReference type="InterPro" id="IPR027417">
    <property type="entry name" value="P-loop_NTPase"/>
</dbReference>
<dbReference type="Proteomes" id="UP000030747">
    <property type="component" value="Unassembled WGS sequence"/>
</dbReference>
<dbReference type="Gene3D" id="1.20.1560.10">
    <property type="entry name" value="ABC transporter type 1, transmembrane domain"/>
    <property type="match status" value="1"/>
</dbReference>
<feature type="compositionally biased region" description="Low complexity" evidence="6">
    <location>
        <begin position="469"/>
        <end position="481"/>
    </location>
</feature>
<evidence type="ECO:0000256" key="7">
    <source>
        <dbReference type="SAM" id="SignalP"/>
    </source>
</evidence>
<dbReference type="OrthoDB" id="6500128at2759"/>
<feature type="chain" id="PRO_5004671755" evidence="7">
    <location>
        <begin position="19"/>
        <end position="626"/>
    </location>
</feature>
<dbReference type="PROSITE" id="PS50893">
    <property type="entry name" value="ABC_TRANSPORTER_2"/>
    <property type="match status" value="1"/>
</dbReference>
<dbReference type="VEuPathDB" id="ToxoDB:ETH_00032800"/>
<name>U6KMF5_EIMTE</name>
<reference evidence="9" key="1">
    <citation type="submission" date="2013-10" db="EMBL/GenBank/DDBJ databases">
        <title>Genomic analysis of the causative agents of coccidiosis in chickens.</title>
        <authorList>
            <person name="Reid A.J."/>
            <person name="Blake D."/>
            <person name="Billington K."/>
            <person name="Browne H."/>
            <person name="Dunn M."/>
            <person name="Hung S."/>
            <person name="Kawahara F."/>
            <person name="Miranda-Saavedra D."/>
            <person name="Mourier T."/>
            <person name="Nagra H."/>
            <person name="Otto T.D."/>
            <person name="Rawlings N."/>
            <person name="Sanchez A."/>
            <person name="Sanders M."/>
            <person name="Subramaniam C."/>
            <person name="Tay Y."/>
            <person name="Dear P."/>
            <person name="Doerig C."/>
            <person name="Gruber A."/>
            <person name="Parkinson J."/>
            <person name="Shirley M."/>
            <person name="Wan K.L."/>
            <person name="Berriman M."/>
            <person name="Tomley F."/>
            <person name="Pain A."/>
        </authorList>
    </citation>
    <scope>NUCLEOTIDE SEQUENCE [LARGE SCALE GENOMIC DNA]</scope>
    <source>
        <strain evidence="9">Houghton</strain>
    </source>
</reference>
<dbReference type="GO" id="GO:0016020">
    <property type="term" value="C:membrane"/>
    <property type="evidence" value="ECO:0007669"/>
    <property type="project" value="InterPro"/>
</dbReference>
<evidence type="ECO:0000256" key="1">
    <source>
        <dbReference type="ARBA" id="ARBA00022692"/>
    </source>
</evidence>
<dbReference type="SUPFAM" id="SSF52540">
    <property type="entry name" value="P-loop containing nucleoside triphosphate hydrolases"/>
    <property type="match status" value="1"/>
</dbReference>
<accession>U6KMF5</accession>
<dbReference type="GO" id="GO:0016887">
    <property type="term" value="F:ATP hydrolysis activity"/>
    <property type="evidence" value="ECO:0007669"/>
    <property type="project" value="InterPro"/>
</dbReference>
<evidence type="ECO:0000256" key="4">
    <source>
        <dbReference type="ARBA" id="ARBA00022989"/>
    </source>
</evidence>
<evidence type="ECO:0000313" key="10">
    <source>
        <dbReference type="Proteomes" id="UP000030747"/>
    </source>
</evidence>
<keyword evidence="5" id="KW-0472">Membrane</keyword>
<evidence type="ECO:0000313" key="9">
    <source>
        <dbReference type="EMBL" id="CDJ37991.1"/>
    </source>
</evidence>
<proteinExistence type="predicted"/>
<dbReference type="RefSeq" id="XP_013228829.1">
    <property type="nucleotide sequence ID" value="XM_013373375.1"/>
</dbReference>
<dbReference type="PANTHER" id="PTHR24223">
    <property type="entry name" value="ATP-BINDING CASSETTE SUB-FAMILY C"/>
    <property type="match status" value="1"/>
</dbReference>
<protein>
    <submittedName>
        <fullName evidence="9">ABC transporter, putative</fullName>
    </submittedName>
</protein>
<dbReference type="InterPro" id="IPR050173">
    <property type="entry name" value="ABC_transporter_C-like"/>
</dbReference>
<keyword evidence="3" id="KW-0067">ATP-binding</keyword>
<dbReference type="GO" id="GO:0042626">
    <property type="term" value="F:ATPase-coupled transmembrane transporter activity"/>
    <property type="evidence" value="ECO:0007669"/>
    <property type="project" value="TreeGrafter"/>
</dbReference>
<evidence type="ECO:0000256" key="3">
    <source>
        <dbReference type="ARBA" id="ARBA00022840"/>
    </source>
</evidence>
<evidence type="ECO:0000256" key="5">
    <source>
        <dbReference type="ARBA" id="ARBA00023136"/>
    </source>
</evidence>
<keyword evidence="4" id="KW-1133">Transmembrane helix</keyword>
<dbReference type="InterPro" id="IPR003593">
    <property type="entry name" value="AAA+_ATPase"/>
</dbReference>
<gene>
    <name evidence="9" type="ORF">ETH_00032800</name>
</gene>
<feature type="signal peptide" evidence="7">
    <location>
        <begin position="1"/>
        <end position="18"/>
    </location>
</feature>
<feature type="region of interest" description="Disordered" evidence="6">
    <location>
        <begin position="429"/>
        <end position="501"/>
    </location>
</feature>
<feature type="compositionally biased region" description="Polar residues" evidence="6">
    <location>
        <begin position="429"/>
        <end position="442"/>
    </location>
</feature>
<dbReference type="AlphaFoldDB" id="U6KMF5"/>
<dbReference type="OMA" id="QHACASE"/>
<dbReference type="EMBL" id="HG673801">
    <property type="protein sequence ID" value="CDJ37991.1"/>
    <property type="molecule type" value="Genomic_DNA"/>
</dbReference>
<keyword evidence="7" id="KW-0732">Signal</keyword>
<dbReference type="GO" id="GO:0005524">
    <property type="term" value="F:ATP binding"/>
    <property type="evidence" value="ECO:0007669"/>
    <property type="project" value="UniProtKB-KW"/>
</dbReference>